<comment type="catalytic activity">
    <reaction evidence="1 9">
        <text>S-ubiquitinyl-[E2 ubiquitin-conjugating enzyme]-L-cysteine + [acceptor protein]-L-lysine = [E2 ubiquitin-conjugating enzyme]-L-cysteine + N(6)-ubiquitinyl-[acceptor protein]-L-lysine.</text>
        <dbReference type="EC" id="2.3.2.27"/>
    </reaction>
</comment>
<dbReference type="InterPro" id="IPR017907">
    <property type="entry name" value="Znf_RING_CS"/>
</dbReference>
<dbReference type="PANTHER" id="PTHR12622">
    <property type="entry name" value="DELTEX-RELATED"/>
    <property type="match status" value="1"/>
</dbReference>
<keyword evidence="9" id="KW-0963">Cytoplasm</keyword>
<evidence type="ECO:0000256" key="7">
    <source>
        <dbReference type="ARBA" id="ARBA00022833"/>
    </source>
</evidence>
<dbReference type="InterPro" id="IPR039396">
    <property type="entry name" value="Deltex_C"/>
</dbReference>
<reference evidence="11" key="1">
    <citation type="submission" date="2025-08" db="UniProtKB">
        <authorList>
            <consortium name="Ensembl"/>
        </authorList>
    </citation>
    <scope>IDENTIFICATION</scope>
</reference>
<dbReference type="Gene3D" id="3.30.40.10">
    <property type="entry name" value="Zinc/RING finger domain, C3HC4 (zinc finger)"/>
    <property type="match status" value="1"/>
</dbReference>
<evidence type="ECO:0000256" key="1">
    <source>
        <dbReference type="ARBA" id="ARBA00000900"/>
    </source>
</evidence>
<dbReference type="PROSITE" id="PS00518">
    <property type="entry name" value="ZF_RING_1"/>
    <property type="match status" value="1"/>
</dbReference>
<dbReference type="Proteomes" id="UP000265020">
    <property type="component" value="Unassembled WGS sequence"/>
</dbReference>
<evidence type="ECO:0000256" key="5">
    <source>
        <dbReference type="ARBA" id="ARBA00022723"/>
    </source>
</evidence>
<feature type="domain" description="RING-type" evidence="10">
    <location>
        <begin position="356"/>
        <end position="395"/>
    </location>
</feature>
<keyword evidence="12" id="KW-1185">Reference proteome</keyword>
<dbReference type="STRING" id="28743.ENSCVAP00000028757"/>
<dbReference type="GO" id="GO:0008270">
    <property type="term" value="F:zinc ion binding"/>
    <property type="evidence" value="ECO:0007669"/>
    <property type="project" value="UniProtKB-KW"/>
</dbReference>
<dbReference type="InterPro" id="IPR013083">
    <property type="entry name" value="Znf_RING/FYVE/PHD"/>
</dbReference>
<reference evidence="11" key="2">
    <citation type="submission" date="2025-09" db="UniProtKB">
        <authorList>
            <consortium name="Ensembl"/>
        </authorList>
    </citation>
    <scope>IDENTIFICATION</scope>
</reference>
<proteinExistence type="inferred from homology"/>
<evidence type="ECO:0000313" key="11">
    <source>
        <dbReference type="Ensembl" id="ENSCVAP00000028757.1"/>
    </source>
</evidence>
<name>A0A3Q2E987_CYPVA</name>
<accession>A0A3Q2E987</accession>
<evidence type="ECO:0000256" key="8">
    <source>
        <dbReference type="PROSITE-ProRule" id="PRU00175"/>
    </source>
</evidence>
<dbReference type="InterPro" id="IPR039398">
    <property type="entry name" value="Deltex_fam"/>
</dbReference>
<protein>
    <recommendedName>
        <fullName evidence="9">E3 ubiquitin-protein ligase</fullName>
        <ecNumber evidence="9">2.3.2.27</ecNumber>
    </recommendedName>
</protein>
<evidence type="ECO:0000256" key="9">
    <source>
        <dbReference type="RuleBase" id="RU367105"/>
    </source>
</evidence>
<sequence length="536" mass="60732">PKSQTRQKKENIYYIQPAILFLKVQMQFEEQMDVGRNAPRNHRKKSMECVVPLAHYWYVSQIYKDEIRHIEKETKVSIMPTVTVTFHTEHEGGNPSKALNRFADLLQKCLSDSTSSVTPLKSVDPNRWGDALKFINNNDSKLLVTMSSEEMTVCGPQLYKTFLSSTINATQKFNSPEETSRSARSQNLNEELCLKIKMTIKDHLTDTGLTIAENSWERLISSYAKELAKIKAKFNVDFKESISGGKVNVKAFYKRPGGNPAMESHAVRALLRLYQKIMMSPSEEMTVCGPQYSQNVLIGTSPRIRNMTLTDSNVGAIKHSDYQKKADSRTPLTIKKQYLMNASIENILLERKEDPCLICLSQFTNKEQLRCKHAFCKDCLQRAVQHSGPICPICKDIFAVVKGNQPEGTMKWKKHNYADLPGFPGCGYIEISYYIPGGLQTENHPKPGQYFAGTTRIAYLPDNKEGNEVLHLLKKAFDQKLIFTVGASRTTGMENAVTWNDIHHKTSMIGGPECFGYPDETYLSRVKEELKAKGIE</sequence>
<dbReference type="InterPro" id="IPR039399">
    <property type="entry name" value="Deltex_C_sf"/>
</dbReference>
<dbReference type="SMART" id="SM00184">
    <property type="entry name" value="RING"/>
    <property type="match status" value="1"/>
</dbReference>
<dbReference type="Gene3D" id="3.30.390.130">
    <property type="match status" value="1"/>
</dbReference>
<evidence type="ECO:0000313" key="12">
    <source>
        <dbReference type="Proteomes" id="UP000265020"/>
    </source>
</evidence>
<dbReference type="GO" id="GO:0007219">
    <property type="term" value="P:Notch signaling pathway"/>
    <property type="evidence" value="ECO:0007669"/>
    <property type="project" value="InterPro"/>
</dbReference>
<keyword evidence="4 9" id="KW-0808">Transferase</keyword>
<comment type="pathway">
    <text evidence="2 9">Protein modification; protein ubiquitination.</text>
</comment>
<evidence type="ECO:0000256" key="3">
    <source>
        <dbReference type="ARBA" id="ARBA00009413"/>
    </source>
</evidence>
<organism evidence="11 12">
    <name type="scientific">Cyprinodon variegatus</name>
    <name type="common">Sheepshead minnow</name>
    <dbReference type="NCBI Taxonomy" id="28743"/>
    <lineage>
        <taxon>Eukaryota</taxon>
        <taxon>Metazoa</taxon>
        <taxon>Chordata</taxon>
        <taxon>Craniata</taxon>
        <taxon>Vertebrata</taxon>
        <taxon>Euteleostomi</taxon>
        <taxon>Actinopterygii</taxon>
        <taxon>Neopterygii</taxon>
        <taxon>Teleostei</taxon>
        <taxon>Neoteleostei</taxon>
        <taxon>Acanthomorphata</taxon>
        <taxon>Ovalentaria</taxon>
        <taxon>Atherinomorphae</taxon>
        <taxon>Cyprinodontiformes</taxon>
        <taxon>Cyprinodontidae</taxon>
        <taxon>Cyprinodon</taxon>
    </lineage>
</organism>
<dbReference type="GO" id="GO:0005737">
    <property type="term" value="C:cytoplasm"/>
    <property type="evidence" value="ECO:0007669"/>
    <property type="project" value="UniProtKB-SubCell"/>
</dbReference>
<dbReference type="AlphaFoldDB" id="A0A3Q2E987"/>
<dbReference type="CDD" id="cd09633">
    <property type="entry name" value="Deltex_C"/>
    <property type="match status" value="1"/>
</dbReference>
<evidence type="ECO:0000259" key="10">
    <source>
        <dbReference type="PROSITE" id="PS50089"/>
    </source>
</evidence>
<comment type="subcellular location">
    <subcellularLocation>
        <location evidence="9">Cytoplasm</location>
    </subcellularLocation>
</comment>
<dbReference type="Ensembl" id="ENSCVAT00000021095.1">
    <property type="protein sequence ID" value="ENSCVAP00000028757.1"/>
    <property type="gene ID" value="ENSCVAG00000016048.1"/>
</dbReference>
<evidence type="ECO:0000256" key="2">
    <source>
        <dbReference type="ARBA" id="ARBA00004906"/>
    </source>
</evidence>
<dbReference type="InterPro" id="IPR001841">
    <property type="entry name" value="Znf_RING"/>
</dbReference>
<dbReference type="UniPathway" id="UPA00143"/>
<keyword evidence="7 9" id="KW-0862">Zinc</keyword>
<keyword evidence="5 9" id="KW-0479">Metal-binding</keyword>
<keyword evidence="6 8" id="KW-0863">Zinc-finger</keyword>
<evidence type="ECO:0000256" key="6">
    <source>
        <dbReference type="ARBA" id="ARBA00022771"/>
    </source>
</evidence>
<dbReference type="PROSITE" id="PS50089">
    <property type="entry name" value="ZF_RING_2"/>
    <property type="match status" value="1"/>
</dbReference>
<evidence type="ECO:0000256" key="4">
    <source>
        <dbReference type="ARBA" id="ARBA00022679"/>
    </source>
</evidence>
<dbReference type="OMA" id="MTVCGPQ"/>
<dbReference type="Pfam" id="PF18102">
    <property type="entry name" value="DTC"/>
    <property type="match status" value="1"/>
</dbReference>
<dbReference type="Pfam" id="PF13639">
    <property type="entry name" value="zf-RING_2"/>
    <property type="match status" value="1"/>
</dbReference>
<dbReference type="EC" id="2.3.2.27" evidence="9"/>
<dbReference type="GO" id="GO:0016567">
    <property type="term" value="P:protein ubiquitination"/>
    <property type="evidence" value="ECO:0007669"/>
    <property type="project" value="UniProtKB-UniRule"/>
</dbReference>
<dbReference type="GO" id="GO:0061630">
    <property type="term" value="F:ubiquitin protein ligase activity"/>
    <property type="evidence" value="ECO:0007669"/>
    <property type="project" value="UniProtKB-UniRule"/>
</dbReference>
<comment type="similarity">
    <text evidence="3 9">Belongs to the Deltex family.</text>
</comment>
<dbReference type="SUPFAM" id="SSF57850">
    <property type="entry name" value="RING/U-box"/>
    <property type="match status" value="1"/>
</dbReference>
<dbReference type="GeneTree" id="ENSGT00940000154578"/>